<feature type="compositionally biased region" description="Basic residues" evidence="9">
    <location>
        <begin position="450"/>
        <end position="462"/>
    </location>
</feature>
<dbReference type="GO" id="GO:0005681">
    <property type="term" value="C:spliceosomal complex"/>
    <property type="evidence" value="ECO:0000318"/>
    <property type="project" value="GO_Central"/>
</dbReference>
<name>A0A9R0JM58_SPIOL</name>
<dbReference type="SMART" id="SM00361">
    <property type="entry name" value="RRM_1"/>
    <property type="match status" value="1"/>
</dbReference>
<evidence type="ECO:0000256" key="3">
    <source>
        <dbReference type="ARBA" id="ARBA00022771"/>
    </source>
</evidence>
<feature type="compositionally biased region" description="Basic and acidic residues" evidence="9">
    <location>
        <begin position="536"/>
        <end position="546"/>
    </location>
</feature>
<dbReference type="GO" id="GO:0089701">
    <property type="term" value="C:U2AF complex"/>
    <property type="evidence" value="ECO:0000318"/>
    <property type="project" value="GO_Central"/>
</dbReference>
<evidence type="ECO:0000256" key="5">
    <source>
        <dbReference type="ARBA" id="ARBA00022884"/>
    </source>
</evidence>
<dbReference type="GO" id="GO:0003677">
    <property type="term" value="F:DNA binding"/>
    <property type="evidence" value="ECO:0007669"/>
    <property type="project" value="UniProtKB-KW"/>
</dbReference>
<evidence type="ECO:0000259" key="11">
    <source>
        <dbReference type="PROSITE" id="PS50103"/>
    </source>
</evidence>
<feature type="compositionally biased region" description="Basic residues" evidence="9">
    <location>
        <begin position="633"/>
        <end position="647"/>
    </location>
</feature>
<evidence type="ECO:0000256" key="1">
    <source>
        <dbReference type="ARBA" id="ARBA00022723"/>
    </source>
</evidence>
<keyword evidence="2" id="KW-0677">Repeat</keyword>
<feature type="domain" description="C3H1-type" evidence="11">
    <location>
        <begin position="355"/>
        <end position="385"/>
    </location>
</feature>
<feature type="zinc finger region" description="C3H1-type" evidence="8">
    <location>
        <begin position="355"/>
        <end position="385"/>
    </location>
</feature>
<dbReference type="InterPro" id="IPR000504">
    <property type="entry name" value="RRM_dom"/>
</dbReference>
<evidence type="ECO:0000256" key="7">
    <source>
        <dbReference type="PROSITE-ProRule" id="PRU00176"/>
    </source>
</evidence>
<feature type="compositionally biased region" description="Basic and acidic residues" evidence="9">
    <location>
        <begin position="622"/>
        <end position="632"/>
    </location>
</feature>
<dbReference type="GO" id="GO:0030628">
    <property type="term" value="F:pre-mRNA 3'-splice site binding"/>
    <property type="evidence" value="ECO:0000318"/>
    <property type="project" value="GO_Central"/>
</dbReference>
<keyword evidence="5 7" id="KW-0694">RNA-binding</keyword>
<keyword evidence="4 8" id="KW-0862">Zinc</keyword>
<evidence type="ECO:0000256" key="8">
    <source>
        <dbReference type="PROSITE-ProRule" id="PRU00723"/>
    </source>
</evidence>
<dbReference type="PROSITE" id="PS50102">
    <property type="entry name" value="RRM"/>
    <property type="match status" value="1"/>
</dbReference>
<feature type="region of interest" description="Disordered" evidence="9">
    <location>
        <begin position="833"/>
        <end position="852"/>
    </location>
</feature>
<dbReference type="GO" id="GO:0008270">
    <property type="term" value="F:zinc ion binding"/>
    <property type="evidence" value="ECO:0007669"/>
    <property type="project" value="UniProtKB-KW"/>
</dbReference>
<accession>A0A9R0JM58</accession>
<dbReference type="SUPFAM" id="SSF54928">
    <property type="entry name" value="RNA-binding domain, RBD"/>
    <property type="match status" value="1"/>
</dbReference>
<dbReference type="PRINTS" id="PR01848">
    <property type="entry name" value="U2AUXFACTOR"/>
</dbReference>
<feature type="region of interest" description="Disordered" evidence="9">
    <location>
        <begin position="865"/>
        <end position="896"/>
    </location>
</feature>
<evidence type="ECO:0000313" key="13">
    <source>
        <dbReference type="RefSeq" id="XP_021839340.1"/>
    </source>
</evidence>
<feature type="compositionally biased region" description="Basic residues" evidence="9">
    <location>
        <begin position="427"/>
        <end position="440"/>
    </location>
</feature>
<feature type="region of interest" description="Disordered" evidence="9">
    <location>
        <begin position="106"/>
        <end position="142"/>
    </location>
</feature>
<dbReference type="PANTHER" id="PTHR12620">
    <property type="entry name" value="U2 SNRNP AUXILIARY FACTOR, SMALL SUBUNIT"/>
    <property type="match status" value="1"/>
</dbReference>
<feature type="compositionally biased region" description="Basic and acidic residues" evidence="9">
    <location>
        <begin position="866"/>
        <end position="889"/>
    </location>
</feature>
<keyword evidence="1 8" id="KW-0479">Metal-binding</keyword>
<dbReference type="Gene3D" id="3.30.70.330">
    <property type="match status" value="1"/>
</dbReference>
<sequence>MAVMEENQQKEVEREIDEKTINPDDSTMATMSRKEKRKAMKKMKRKQVRKEIAVKEREEEEARLNDPEEKMRLLRLEQEEAERMERERLEFEERERQFLQALEMEKKRREEEEEEQRKLEEEESQRKLVNNENANDADEDDDWEYIEDGPAEIIWKGNEIIVKKKKVRVPKKAPDILKEKQESERPISNPLAPQSEVFEDYKSAQDALESVAQQVPNFGTEQDKAHCPFHLKTGVCRFGARCSRVHFYPDKSCTILIKNMYNGPGLAWEQDEGLEHTEEEVERSFVDFYEDVHTEFLKFGELVNFKVCKNGSSHLRGNVYVHYKSLESAMLAYQSTNARYFAGKLLTCEFINITRWRVAICGEYMKSRLKTCSRGSACNFIHCFRNPGGDYEWADWDKPAPRYWLKDMAALFGYTGDSYTDEVSPRYHSRRSRSRSPHRRSFSDEDDGHRRSRGRRSPHREKRISQDYHCSKHRETDNAKVDGAKRSSRKRERERESSRQDSKSRKVEAVSATVESAEGCASDKYLEHKSRSRRKSAVESVHECHHEKVDKYDQEKSFYADKYHDKFNRHKDKCVVQKEADSLNFESHGDSQDSDEDGHHSRSKKDMRRMKDDADSSGSASDESRLVKVEKRQQKKRGKSSRLKNKTRVADIGCDRDSRETYEDRQHRHHDKSPRKMKNISESADGRDRLGKDDKRPQKKVRKCSMLMNQSGFTDTESDMDEDRHHRHSKQHSKNVGNDVASDDALDGDRLGRSEKSSRKSRSSRSKKESDLTDKKTNRERIDEEERHCGDRSAKHHIKEPSLSKADSKTHRRSGKADVGTFVTDDRCRSSRAYLAPNHHAEQENTGDRYRGTCDQTAKLVLSRFNDGDKRHDSSYRDSTSVRDHKRCDEEDTASGKLETSSVHVHTNCEGIGDEAEAELEKACRYAALKKLEEIRMHKDIQAANSREPIASLKNCTQENIFIGVLEKADSSKVDISDASIKRRRI</sequence>
<evidence type="ECO:0000256" key="2">
    <source>
        <dbReference type="ARBA" id="ARBA00022737"/>
    </source>
</evidence>
<dbReference type="Proteomes" id="UP000813463">
    <property type="component" value="Chromosome 2"/>
</dbReference>
<feature type="region of interest" description="Disordered" evidence="9">
    <location>
        <begin position="1"/>
        <end position="66"/>
    </location>
</feature>
<feature type="region of interest" description="Disordered" evidence="9">
    <location>
        <begin position="583"/>
        <end position="821"/>
    </location>
</feature>
<feature type="compositionally biased region" description="Basic and acidic residues" evidence="9">
    <location>
        <begin position="106"/>
        <end position="126"/>
    </location>
</feature>
<dbReference type="PROSITE" id="PS50103">
    <property type="entry name" value="ZF_C3H1"/>
    <property type="match status" value="2"/>
</dbReference>
<feature type="compositionally biased region" description="Basic and acidic residues" evidence="9">
    <location>
        <begin position="7"/>
        <end position="22"/>
    </location>
</feature>
<proteinExistence type="predicted"/>
<feature type="compositionally biased region" description="Basic and acidic residues" evidence="9">
    <location>
        <begin position="766"/>
        <end position="809"/>
    </location>
</feature>
<feature type="compositionally biased region" description="Basic residues" evidence="9">
    <location>
        <begin position="34"/>
        <end position="48"/>
    </location>
</feature>
<feature type="compositionally biased region" description="Basic residues" evidence="9">
    <location>
        <begin position="667"/>
        <end position="678"/>
    </location>
</feature>
<keyword evidence="12" id="KW-1185">Reference proteome</keyword>
<gene>
    <name evidence="13" type="primary">LOC110779120</name>
</gene>
<dbReference type="InterPro" id="IPR003954">
    <property type="entry name" value="RRM_euk-type"/>
</dbReference>
<dbReference type="GeneID" id="110779120"/>
<dbReference type="FunFam" id="3.30.70.330:FF:000318">
    <property type="entry name" value="Zinc finger CCCH domain-containing protein 5"/>
    <property type="match status" value="1"/>
</dbReference>
<dbReference type="InterPro" id="IPR000571">
    <property type="entry name" value="Znf_CCCH"/>
</dbReference>
<feature type="compositionally biased region" description="Basic and acidic residues" evidence="9">
    <location>
        <begin position="49"/>
        <end position="66"/>
    </location>
</feature>
<feature type="compositionally biased region" description="Basic and acidic residues" evidence="9">
    <location>
        <begin position="684"/>
        <end position="696"/>
    </location>
</feature>
<dbReference type="InterPro" id="IPR009145">
    <property type="entry name" value="U2AF_small"/>
</dbReference>
<reference evidence="12" key="1">
    <citation type="journal article" date="2021" name="Nat. Commun.">
        <title>Genomic analyses provide insights into spinach domestication and the genetic basis of agronomic traits.</title>
        <authorList>
            <person name="Cai X."/>
            <person name="Sun X."/>
            <person name="Xu C."/>
            <person name="Sun H."/>
            <person name="Wang X."/>
            <person name="Ge C."/>
            <person name="Zhang Z."/>
            <person name="Wang Q."/>
            <person name="Fei Z."/>
            <person name="Jiao C."/>
            <person name="Wang Q."/>
        </authorList>
    </citation>
    <scope>NUCLEOTIDE SEQUENCE [LARGE SCALE GENOMIC DNA]</scope>
    <source>
        <strain evidence="12">cv. Varoflay</strain>
    </source>
</reference>
<feature type="zinc finger region" description="C3H1-type" evidence="8">
    <location>
        <begin position="221"/>
        <end position="249"/>
    </location>
</feature>
<feature type="compositionally biased region" description="Basic and acidic residues" evidence="9">
    <location>
        <begin position="653"/>
        <end position="666"/>
    </location>
</feature>
<dbReference type="OrthoDB" id="423462at2759"/>
<feature type="compositionally biased region" description="Basic and acidic residues" evidence="9">
    <location>
        <begin position="839"/>
        <end position="852"/>
    </location>
</feature>
<feature type="region of interest" description="Disordered" evidence="9">
    <location>
        <begin position="527"/>
        <end position="546"/>
    </location>
</feature>
<dbReference type="InterPro" id="IPR012677">
    <property type="entry name" value="Nucleotide-bd_a/b_plait_sf"/>
</dbReference>
<dbReference type="Pfam" id="PF00642">
    <property type="entry name" value="zf-CCCH"/>
    <property type="match status" value="2"/>
</dbReference>
<feature type="domain" description="RRM" evidence="10">
    <location>
        <begin position="253"/>
        <end position="353"/>
    </location>
</feature>
<evidence type="ECO:0000313" key="12">
    <source>
        <dbReference type="Proteomes" id="UP000813463"/>
    </source>
</evidence>
<evidence type="ECO:0000259" key="10">
    <source>
        <dbReference type="PROSITE" id="PS50102"/>
    </source>
</evidence>
<evidence type="ECO:0000256" key="4">
    <source>
        <dbReference type="ARBA" id="ARBA00022833"/>
    </source>
</evidence>
<feature type="region of interest" description="Disordered" evidence="9">
    <location>
        <begin position="421"/>
        <end position="510"/>
    </location>
</feature>
<feature type="compositionally biased region" description="Basic and acidic residues" evidence="9">
    <location>
        <begin position="747"/>
        <end position="758"/>
    </location>
</feature>
<evidence type="ECO:0000256" key="6">
    <source>
        <dbReference type="ARBA" id="ARBA00023125"/>
    </source>
</evidence>
<dbReference type="AlphaFoldDB" id="A0A9R0JM58"/>
<dbReference type="KEGG" id="soe:110779120"/>
<feature type="compositionally biased region" description="Basic and acidic residues" evidence="9">
    <location>
        <begin position="463"/>
        <end position="508"/>
    </location>
</feature>
<dbReference type="InterPro" id="IPR035979">
    <property type="entry name" value="RBD_domain_sf"/>
</dbReference>
<dbReference type="SMART" id="SM00356">
    <property type="entry name" value="ZnF_C3H1"/>
    <property type="match status" value="2"/>
</dbReference>
<reference evidence="13" key="2">
    <citation type="submission" date="2025-08" db="UniProtKB">
        <authorList>
            <consortium name="RefSeq"/>
        </authorList>
    </citation>
    <scope>IDENTIFICATION</scope>
    <source>
        <tissue evidence="13">Leaf</tissue>
    </source>
</reference>
<dbReference type="GO" id="GO:0000398">
    <property type="term" value="P:mRNA splicing, via spliceosome"/>
    <property type="evidence" value="ECO:0000318"/>
    <property type="project" value="GO_Central"/>
</dbReference>
<protein>
    <submittedName>
        <fullName evidence="13">Zinc finger CCCH domain-containing protein 5</fullName>
    </submittedName>
</protein>
<dbReference type="RefSeq" id="XP_021839340.1">
    <property type="nucleotide sequence ID" value="XM_021983648.2"/>
</dbReference>
<evidence type="ECO:0000256" key="9">
    <source>
        <dbReference type="SAM" id="MobiDB-lite"/>
    </source>
</evidence>
<organism evidence="12 13">
    <name type="scientific">Spinacia oleracea</name>
    <name type="common">Spinach</name>
    <dbReference type="NCBI Taxonomy" id="3562"/>
    <lineage>
        <taxon>Eukaryota</taxon>
        <taxon>Viridiplantae</taxon>
        <taxon>Streptophyta</taxon>
        <taxon>Embryophyta</taxon>
        <taxon>Tracheophyta</taxon>
        <taxon>Spermatophyta</taxon>
        <taxon>Magnoliopsida</taxon>
        <taxon>eudicotyledons</taxon>
        <taxon>Gunneridae</taxon>
        <taxon>Pentapetalae</taxon>
        <taxon>Caryophyllales</taxon>
        <taxon>Chenopodiaceae</taxon>
        <taxon>Chenopodioideae</taxon>
        <taxon>Anserineae</taxon>
        <taxon>Spinacia</taxon>
    </lineage>
</organism>
<feature type="domain" description="C3H1-type" evidence="11">
    <location>
        <begin position="221"/>
        <end position="249"/>
    </location>
</feature>
<keyword evidence="3 8" id="KW-0863">Zinc-finger</keyword>
<keyword evidence="6" id="KW-0238">DNA-binding</keyword>